<evidence type="ECO:0000313" key="2">
    <source>
        <dbReference type="Proteomes" id="UP001228019"/>
    </source>
</evidence>
<dbReference type="EMBL" id="JAUQOP010000004">
    <property type="protein sequence ID" value="MDO7896351.1"/>
    <property type="molecule type" value="Genomic_DNA"/>
</dbReference>
<gene>
    <name evidence="1" type="ORF">Q6A48_05550</name>
</gene>
<reference evidence="1 2" key="1">
    <citation type="submission" date="2023-07" db="EMBL/GenBank/DDBJ databases">
        <title>Identification of four novel Pseudomonas species associated with bacterial leaf spot of cucurbits.</title>
        <authorList>
            <person name="Fullem K.R."/>
        </authorList>
    </citation>
    <scope>NUCLEOTIDE SEQUENCE [LARGE SCALE GENOMIC DNA]</scope>
    <source>
        <strain evidence="1 2">K18</strain>
    </source>
</reference>
<comment type="caution">
    <text evidence="1">The sequence shown here is derived from an EMBL/GenBank/DDBJ whole genome shotgun (WGS) entry which is preliminary data.</text>
</comment>
<proteinExistence type="predicted"/>
<organism evidence="1 2">
    <name type="scientific">Pseudomonas citrulli</name>
    <dbReference type="NCBI Taxonomy" id="3064347"/>
    <lineage>
        <taxon>Bacteria</taxon>
        <taxon>Pseudomonadati</taxon>
        <taxon>Pseudomonadota</taxon>
        <taxon>Gammaproteobacteria</taxon>
        <taxon>Pseudomonadales</taxon>
        <taxon>Pseudomonadaceae</taxon>
        <taxon>Pseudomonas</taxon>
    </lineage>
</organism>
<accession>A0ABT9BVW5</accession>
<keyword evidence="2" id="KW-1185">Reference proteome</keyword>
<dbReference type="RefSeq" id="WP_160310731.1">
    <property type="nucleotide sequence ID" value="NZ_JAUQOP010000004.1"/>
</dbReference>
<evidence type="ECO:0000313" key="1">
    <source>
        <dbReference type="EMBL" id="MDO7896351.1"/>
    </source>
</evidence>
<name>A0ABT9BVW5_9PSED</name>
<dbReference type="Proteomes" id="UP001228019">
    <property type="component" value="Unassembled WGS sequence"/>
</dbReference>
<sequence length="52" mass="5919">MDYLFVVAQVLDDDVLTGAGAGVIQGEYPWGEMWEYFFKHEKAQPMKIGLSH</sequence>
<protein>
    <submittedName>
        <fullName evidence="1">Uncharacterized protein</fullName>
    </submittedName>
</protein>